<evidence type="ECO:0000259" key="2">
    <source>
        <dbReference type="Pfam" id="PF11929"/>
    </source>
</evidence>
<evidence type="ECO:0000313" key="4">
    <source>
        <dbReference type="Proteomes" id="UP000001542"/>
    </source>
</evidence>
<organism evidence="3 4">
    <name type="scientific">Trichomonas vaginalis (strain ATCC PRA-98 / G3)</name>
    <dbReference type="NCBI Taxonomy" id="412133"/>
    <lineage>
        <taxon>Eukaryota</taxon>
        <taxon>Metamonada</taxon>
        <taxon>Parabasalia</taxon>
        <taxon>Trichomonadida</taxon>
        <taxon>Trichomonadidae</taxon>
        <taxon>Trichomonas</taxon>
    </lineage>
</organism>
<dbReference type="InterPro" id="IPR036770">
    <property type="entry name" value="Ankyrin_rpt-contain_sf"/>
</dbReference>
<dbReference type="InParanoid" id="A2DMI2"/>
<dbReference type="Pfam" id="PF00023">
    <property type="entry name" value="Ank"/>
    <property type="match status" value="1"/>
</dbReference>
<dbReference type="Pfam" id="PF11929">
    <property type="entry name" value="DUF3447"/>
    <property type="match status" value="1"/>
</dbReference>
<dbReference type="InterPro" id="IPR002110">
    <property type="entry name" value="Ankyrin_rpt"/>
</dbReference>
<dbReference type="SUPFAM" id="SSF48403">
    <property type="entry name" value="Ankyrin repeat"/>
    <property type="match status" value="1"/>
</dbReference>
<dbReference type="PANTHER" id="PTHR24182">
    <property type="entry name" value="ANKYRIN REPEAT AND SOCS BOX CONTAINING 4"/>
    <property type="match status" value="1"/>
</dbReference>
<dbReference type="PRINTS" id="PR01415">
    <property type="entry name" value="ANKYRIN"/>
</dbReference>
<feature type="domain" description="DUF3447" evidence="2">
    <location>
        <begin position="203"/>
        <end position="271"/>
    </location>
</feature>
<feature type="repeat" description="ANK" evidence="1">
    <location>
        <begin position="310"/>
        <end position="342"/>
    </location>
</feature>
<dbReference type="Gene3D" id="1.25.40.20">
    <property type="entry name" value="Ankyrin repeat-containing domain"/>
    <property type="match status" value="1"/>
</dbReference>
<dbReference type="EMBL" id="DS113219">
    <property type="protein sequence ID" value="EAY18409.1"/>
    <property type="molecule type" value="Genomic_DNA"/>
</dbReference>
<dbReference type="SMART" id="SM00248">
    <property type="entry name" value="ANK"/>
    <property type="match status" value="4"/>
</dbReference>
<sequence>MKNTHYSELMNTYKDYDDLFVRLYRLHTYKEEEVDEIYQEIKKQLLETKMFTPIKMVSILYTAAKFNNRYLRSYFSIFKKIFDEYHITTDSGISSIFLYFLNMEYGIQTSGQNNTRYNLQKLSLDVFEENTIYRAIMEDDIEKFMLFTESEDFDPLQTLRNDLFSDFFGDSDIGFVDLCSYYGAVKCFKFLITEFKCTPSYIGLKYSFLGGNPDIVHECLKQLHSVDRECMEFAIASHNIDFVCFLMNEYGLEVFPHNCGEYNNLQAFFVYLDNTNDINTCFANSPLFNIPSLCEYFISHGADINAKNYRDQNALHIAARSNNVKITEFLISNGIDINSLSDLRKLPLHIAAEFNSYETEKILLSYYPDINVRDAFLDTALDLAAQNNCTPTAKLLISHGADVNIKDGHS</sequence>
<feature type="repeat" description="ANK" evidence="1">
    <location>
        <begin position="376"/>
        <end position="408"/>
    </location>
</feature>
<dbReference type="VEuPathDB" id="TrichDB:TVAG_046120"/>
<evidence type="ECO:0000256" key="1">
    <source>
        <dbReference type="PROSITE-ProRule" id="PRU00023"/>
    </source>
</evidence>
<proteinExistence type="predicted"/>
<name>A2DMI2_TRIV3</name>
<gene>
    <name evidence="3" type="ORF">TVAG_046120</name>
</gene>
<dbReference type="InterPro" id="IPR020683">
    <property type="entry name" value="DUF3447"/>
</dbReference>
<dbReference type="VEuPathDB" id="TrichDB:TVAGG3_0284010"/>
<keyword evidence="1" id="KW-0040">ANK repeat</keyword>
<dbReference type="eggNOG" id="KOG4412">
    <property type="taxonomic scope" value="Eukaryota"/>
</dbReference>
<reference evidence="3" key="2">
    <citation type="journal article" date="2007" name="Science">
        <title>Draft genome sequence of the sexually transmitted pathogen Trichomonas vaginalis.</title>
        <authorList>
            <person name="Carlton J.M."/>
            <person name="Hirt R.P."/>
            <person name="Silva J.C."/>
            <person name="Delcher A.L."/>
            <person name="Schatz M."/>
            <person name="Zhao Q."/>
            <person name="Wortman J.R."/>
            <person name="Bidwell S.L."/>
            <person name="Alsmark U.C.M."/>
            <person name="Besteiro S."/>
            <person name="Sicheritz-Ponten T."/>
            <person name="Noel C.J."/>
            <person name="Dacks J.B."/>
            <person name="Foster P.G."/>
            <person name="Simillion C."/>
            <person name="Van de Peer Y."/>
            <person name="Miranda-Saavedra D."/>
            <person name="Barton G.J."/>
            <person name="Westrop G.D."/>
            <person name="Mueller S."/>
            <person name="Dessi D."/>
            <person name="Fiori P.L."/>
            <person name="Ren Q."/>
            <person name="Paulsen I."/>
            <person name="Zhang H."/>
            <person name="Bastida-Corcuera F.D."/>
            <person name="Simoes-Barbosa A."/>
            <person name="Brown M.T."/>
            <person name="Hayes R.D."/>
            <person name="Mukherjee M."/>
            <person name="Okumura C.Y."/>
            <person name="Schneider R."/>
            <person name="Smith A.J."/>
            <person name="Vanacova S."/>
            <person name="Villalvazo M."/>
            <person name="Haas B.J."/>
            <person name="Pertea M."/>
            <person name="Feldblyum T.V."/>
            <person name="Utterback T.R."/>
            <person name="Shu C.L."/>
            <person name="Osoegawa K."/>
            <person name="de Jong P.J."/>
            <person name="Hrdy I."/>
            <person name="Horvathova L."/>
            <person name="Zubacova Z."/>
            <person name="Dolezal P."/>
            <person name="Malik S.B."/>
            <person name="Logsdon J.M. Jr."/>
            <person name="Henze K."/>
            <person name="Gupta A."/>
            <person name="Wang C.C."/>
            <person name="Dunne R.L."/>
            <person name="Upcroft J.A."/>
            <person name="Upcroft P."/>
            <person name="White O."/>
            <person name="Salzberg S.L."/>
            <person name="Tang P."/>
            <person name="Chiu C.-H."/>
            <person name="Lee Y.-S."/>
            <person name="Embley T.M."/>
            <person name="Coombs G.H."/>
            <person name="Mottram J.C."/>
            <person name="Tachezy J."/>
            <person name="Fraser-Liggett C.M."/>
            <person name="Johnson P.J."/>
        </authorList>
    </citation>
    <scope>NUCLEOTIDE SEQUENCE [LARGE SCALE GENOMIC DNA]</scope>
    <source>
        <strain evidence="3">G3</strain>
    </source>
</reference>
<dbReference type="STRING" id="5722.A2DMI2"/>
<reference evidence="3" key="1">
    <citation type="submission" date="2006-10" db="EMBL/GenBank/DDBJ databases">
        <authorList>
            <person name="Amadeo P."/>
            <person name="Zhao Q."/>
            <person name="Wortman J."/>
            <person name="Fraser-Liggett C."/>
            <person name="Carlton J."/>
        </authorList>
    </citation>
    <scope>NUCLEOTIDE SEQUENCE</scope>
    <source>
        <strain evidence="3">G3</strain>
    </source>
</reference>
<dbReference type="Proteomes" id="UP000001542">
    <property type="component" value="Unassembled WGS sequence"/>
</dbReference>
<keyword evidence="4" id="KW-1185">Reference proteome</keyword>
<dbReference type="Pfam" id="PF12796">
    <property type="entry name" value="Ank_2"/>
    <property type="match status" value="1"/>
</dbReference>
<accession>A2DMI2</accession>
<dbReference type="PROSITE" id="PS50297">
    <property type="entry name" value="ANK_REP_REGION"/>
    <property type="match status" value="2"/>
</dbReference>
<feature type="repeat" description="ANK" evidence="1">
    <location>
        <begin position="343"/>
        <end position="375"/>
    </location>
</feature>
<dbReference type="PANTHER" id="PTHR24182:SF13">
    <property type="entry name" value="LD18443P"/>
    <property type="match status" value="1"/>
</dbReference>
<evidence type="ECO:0000313" key="3">
    <source>
        <dbReference type="EMBL" id="EAY18409.1"/>
    </source>
</evidence>
<dbReference type="PROSITE" id="PS50088">
    <property type="entry name" value="ANK_REPEAT"/>
    <property type="match status" value="3"/>
</dbReference>
<dbReference type="AlphaFoldDB" id="A2DMI2"/>
<protein>
    <recommendedName>
        <fullName evidence="2">DUF3447 domain-containing protein</fullName>
    </recommendedName>
</protein>
<dbReference type="SMR" id="A2DMI2"/>